<dbReference type="RefSeq" id="WP_289459922.1">
    <property type="nucleotide sequence ID" value="NZ_JAUCML010000013.1"/>
</dbReference>
<gene>
    <name evidence="1" type="ORF">QUG92_15810</name>
</gene>
<dbReference type="EMBL" id="JAUCML010000013">
    <property type="protein sequence ID" value="MDM7886577.1"/>
    <property type="molecule type" value="Genomic_DNA"/>
</dbReference>
<sequence length="121" mass="12182">MAANRYTRVAGLSGAAHDEAAALLDALHSAAIANADAAPATARKAAAKLGRDAADALAAHDLAAYRALLDAVGALVVAQGNALYAATERAVRGRVAFHAAAEDAHVDWDAARRTADALASL</sequence>
<reference evidence="1 2" key="1">
    <citation type="submission" date="2023-06" db="EMBL/GenBank/DDBJ databases">
        <authorList>
            <person name="Feng G."/>
            <person name="Li J."/>
            <person name="Zhu H."/>
        </authorList>
    </citation>
    <scope>NUCLEOTIDE SEQUENCE [LARGE SCALE GENOMIC DNA]</scope>
    <source>
        <strain evidence="1 2">RHCKG23</strain>
    </source>
</reference>
<name>A0ABT7TC97_9MICO</name>
<protein>
    <submittedName>
        <fullName evidence="1">Uncharacterized protein</fullName>
    </submittedName>
</protein>
<evidence type="ECO:0000313" key="1">
    <source>
        <dbReference type="EMBL" id="MDM7886577.1"/>
    </source>
</evidence>
<dbReference type="Proteomes" id="UP001237823">
    <property type="component" value="Unassembled WGS sequence"/>
</dbReference>
<proteinExistence type="predicted"/>
<evidence type="ECO:0000313" key="2">
    <source>
        <dbReference type="Proteomes" id="UP001237823"/>
    </source>
</evidence>
<keyword evidence="2" id="KW-1185">Reference proteome</keyword>
<organism evidence="1 2">
    <name type="scientific">Curtobacterium citri</name>
    <dbReference type="NCBI Taxonomy" id="3055139"/>
    <lineage>
        <taxon>Bacteria</taxon>
        <taxon>Bacillati</taxon>
        <taxon>Actinomycetota</taxon>
        <taxon>Actinomycetes</taxon>
        <taxon>Micrococcales</taxon>
        <taxon>Microbacteriaceae</taxon>
        <taxon>Curtobacterium</taxon>
    </lineage>
</organism>
<accession>A0ABT7TC97</accession>
<comment type="caution">
    <text evidence="1">The sequence shown here is derived from an EMBL/GenBank/DDBJ whole genome shotgun (WGS) entry which is preliminary data.</text>
</comment>